<reference evidence="1 2" key="1">
    <citation type="submission" date="2020-05" db="EMBL/GenBank/DDBJ databases">
        <title>Genomic Encyclopedia of Type Strains, Phase IV (KMG-V): Genome sequencing to study the core and pangenomes of soil and plant-associated prokaryotes.</title>
        <authorList>
            <person name="Whitman W."/>
        </authorList>
    </citation>
    <scope>NUCLEOTIDE SEQUENCE [LARGE SCALE GENOMIC DNA]</scope>
    <source>
        <strain evidence="1 2">C29</strain>
    </source>
</reference>
<proteinExistence type="predicted"/>
<evidence type="ECO:0000313" key="1">
    <source>
        <dbReference type="EMBL" id="NRT55297.1"/>
    </source>
</evidence>
<organism evidence="1 2">
    <name type="scientific">Sphaerotilus uruguayifluvii</name>
    <dbReference type="NCBI Taxonomy" id="2735897"/>
    <lineage>
        <taxon>Bacteria</taxon>
        <taxon>Pseudomonadati</taxon>
        <taxon>Pseudomonadota</taxon>
        <taxon>Betaproteobacteria</taxon>
        <taxon>Burkholderiales</taxon>
        <taxon>Sphaerotilaceae</taxon>
        <taxon>Sphaerotilus</taxon>
    </lineage>
</organism>
<evidence type="ECO:0000313" key="2">
    <source>
        <dbReference type="Proteomes" id="UP001516061"/>
    </source>
</evidence>
<name>A0ABX2G1Z8_9BURK</name>
<protein>
    <submittedName>
        <fullName evidence="1">Uncharacterized protein</fullName>
    </submittedName>
</protein>
<gene>
    <name evidence="1" type="ORF">HNQ01_001007</name>
</gene>
<sequence length="49" mass="5277">MYALQLDRQEEVQALLGELVALLHGWQQRGGTLDPQMAGLLEQLTGGAG</sequence>
<keyword evidence="2" id="KW-1185">Reference proteome</keyword>
<dbReference type="EMBL" id="JABSNM010000003">
    <property type="protein sequence ID" value="NRT55297.1"/>
    <property type="molecule type" value="Genomic_DNA"/>
</dbReference>
<dbReference type="Proteomes" id="UP001516061">
    <property type="component" value="Unassembled WGS sequence"/>
</dbReference>
<comment type="caution">
    <text evidence="1">The sequence shown here is derived from an EMBL/GenBank/DDBJ whole genome shotgun (WGS) entry which is preliminary data.</text>
</comment>
<accession>A0ABX2G1Z8</accession>